<keyword evidence="4" id="KW-0175">Coiled coil</keyword>
<dbReference type="InterPro" id="IPR003594">
    <property type="entry name" value="HATPase_dom"/>
</dbReference>
<dbReference type="SMART" id="SM00387">
    <property type="entry name" value="HATPase_c"/>
    <property type="match status" value="1"/>
</dbReference>
<dbReference type="Gene3D" id="3.30.565.10">
    <property type="entry name" value="Histidine kinase-like ATPase, C-terminal domain"/>
    <property type="match status" value="1"/>
</dbReference>
<dbReference type="SUPFAM" id="SSF49785">
    <property type="entry name" value="Galactose-binding domain-like"/>
    <property type="match status" value="1"/>
</dbReference>
<keyword evidence="3" id="KW-0902">Two-component regulatory system</keyword>
<keyword evidence="5" id="KW-0812">Transmembrane</keyword>
<feature type="transmembrane region" description="Helical" evidence="5">
    <location>
        <begin position="172"/>
        <end position="195"/>
    </location>
</feature>
<comment type="caution">
    <text evidence="7">The sequence shown here is derived from an EMBL/GenBank/DDBJ whole genome shotgun (WGS) entry which is preliminary data.</text>
</comment>
<protein>
    <submittedName>
        <fullName evidence="7">7TM diverse intracellular signaling domain-containing protein</fullName>
    </submittedName>
</protein>
<dbReference type="Proteomes" id="UP001174908">
    <property type="component" value="Unassembled WGS sequence"/>
</dbReference>
<organism evidence="7 8">
    <name type="scientific">Variovorax dokdonensis</name>
    <dbReference type="NCBI Taxonomy" id="344883"/>
    <lineage>
        <taxon>Bacteria</taxon>
        <taxon>Pseudomonadati</taxon>
        <taxon>Pseudomonadota</taxon>
        <taxon>Betaproteobacteria</taxon>
        <taxon>Burkholderiales</taxon>
        <taxon>Comamonadaceae</taxon>
        <taxon>Variovorax</taxon>
    </lineage>
</organism>
<dbReference type="SUPFAM" id="SSF55874">
    <property type="entry name" value="ATPase domain of HSP90 chaperone/DNA topoisomerase II/histidine kinase"/>
    <property type="match status" value="1"/>
</dbReference>
<dbReference type="PANTHER" id="PTHR24421:SF58">
    <property type="entry name" value="SIGNAL TRANSDUCTION HISTIDINE-PROTEIN KINASE_PHOSPHATASE UHPB"/>
    <property type="match status" value="1"/>
</dbReference>
<keyword evidence="8" id="KW-1185">Reference proteome</keyword>
<feature type="transmembrane region" description="Helical" evidence="5">
    <location>
        <begin position="232"/>
        <end position="250"/>
    </location>
</feature>
<keyword evidence="5" id="KW-1133">Transmembrane helix</keyword>
<accession>A0ABT7N721</accession>
<dbReference type="InterPro" id="IPR005467">
    <property type="entry name" value="His_kinase_dom"/>
</dbReference>
<dbReference type="Gene3D" id="2.60.120.260">
    <property type="entry name" value="Galactose-binding domain-like"/>
    <property type="match status" value="1"/>
</dbReference>
<evidence type="ECO:0000313" key="7">
    <source>
        <dbReference type="EMBL" id="MDM0043738.1"/>
    </source>
</evidence>
<evidence type="ECO:0000313" key="8">
    <source>
        <dbReference type="Proteomes" id="UP001174908"/>
    </source>
</evidence>
<dbReference type="InterPro" id="IPR008979">
    <property type="entry name" value="Galactose-bd-like_sf"/>
</dbReference>
<keyword evidence="2" id="KW-0418">Kinase</keyword>
<evidence type="ECO:0000256" key="3">
    <source>
        <dbReference type="ARBA" id="ARBA00023012"/>
    </source>
</evidence>
<feature type="transmembrane region" description="Helical" evidence="5">
    <location>
        <begin position="207"/>
        <end position="225"/>
    </location>
</feature>
<dbReference type="PANTHER" id="PTHR24421">
    <property type="entry name" value="NITRATE/NITRITE SENSOR PROTEIN NARX-RELATED"/>
    <property type="match status" value="1"/>
</dbReference>
<feature type="transmembrane region" description="Helical" evidence="5">
    <location>
        <begin position="262"/>
        <end position="279"/>
    </location>
</feature>
<gene>
    <name evidence="7" type="ORF">QTH91_04515</name>
</gene>
<evidence type="ECO:0000259" key="6">
    <source>
        <dbReference type="PROSITE" id="PS50109"/>
    </source>
</evidence>
<feature type="transmembrane region" description="Helical" evidence="5">
    <location>
        <begin position="291"/>
        <end position="314"/>
    </location>
</feature>
<feature type="transmembrane region" description="Helical" evidence="5">
    <location>
        <begin position="146"/>
        <end position="165"/>
    </location>
</feature>
<dbReference type="RefSeq" id="WP_286658824.1">
    <property type="nucleotide sequence ID" value="NZ_JASZYV010000001.1"/>
</dbReference>
<dbReference type="CDD" id="cd16917">
    <property type="entry name" value="HATPase_UhpB-NarQ-NarX-like"/>
    <property type="match status" value="1"/>
</dbReference>
<dbReference type="EMBL" id="JASZYV010000001">
    <property type="protein sequence ID" value="MDM0043738.1"/>
    <property type="molecule type" value="Genomic_DNA"/>
</dbReference>
<name>A0ABT7N721_9BURK</name>
<proteinExistence type="predicted"/>
<feature type="domain" description="Histidine kinase" evidence="6">
    <location>
        <begin position="495"/>
        <end position="586"/>
    </location>
</feature>
<evidence type="ECO:0000256" key="4">
    <source>
        <dbReference type="SAM" id="Coils"/>
    </source>
</evidence>
<keyword evidence="1" id="KW-0808">Transferase</keyword>
<feature type="transmembrane region" description="Helical" evidence="5">
    <location>
        <begin position="320"/>
        <end position="342"/>
    </location>
</feature>
<dbReference type="InterPro" id="IPR050482">
    <property type="entry name" value="Sensor_HK_TwoCompSys"/>
</dbReference>
<evidence type="ECO:0000256" key="2">
    <source>
        <dbReference type="ARBA" id="ARBA00022777"/>
    </source>
</evidence>
<feature type="coiled-coil region" evidence="4">
    <location>
        <begin position="345"/>
        <end position="372"/>
    </location>
</feature>
<dbReference type="PROSITE" id="PS50109">
    <property type="entry name" value="HIS_KIN"/>
    <property type="match status" value="1"/>
</dbReference>
<evidence type="ECO:0000256" key="5">
    <source>
        <dbReference type="SAM" id="Phobius"/>
    </source>
</evidence>
<keyword evidence="5" id="KW-0472">Membrane</keyword>
<reference evidence="7" key="1">
    <citation type="submission" date="2023-06" db="EMBL/GenBank/DDBJ databases">
        <authorList>
            <person name="Jiang Y."/>
            <person name="Liu Q."/>
        </authorList>
    </citation>
    <scope>NUCLEOTIDE SEQUENCE</scope>
    <source>
        <strain evidence="7">CGMCC 1.12089</strain>
    </source>
</reference>
<dbReference type="InterPro" id="IPR036890">
    <property type="entry name" value="HATPase_C_sf"/>
</dbReference>
<sequence>MRGASWTEEVPPEAGWTPVTLPDIWTSRWPAHTGVAWYRLRWHESGPPAPLGLYLRDMTMAGAIYLNGTEIDRDAQLVEPLSRSWNVPRFFRLDAPMLREGNNELLVRVSGLANFQPGLGKVTIGPPDLLHAEAERDHLVRRSLQWVSIGITAMMAVLFGMLWLLRPSEITYGWFSLFCLLWLPFSYNYVALSAWPFASTDTFQRVNHVFLLASLGAFFMFALHFCQRSAEWLRFLAGAPLAAFALALLIAPENVLVDVRNATVLGGMTVYSIACVLILHDALVHRRPEAVVLAGALALTVGTGIHDTLVFLEFLPGNNYYASLASAATVVGISFALTWRLVRGLRMVENFNQELRARVEEASARLAQTLRRQHEVELVQTRLAERLNLVRDLHDGLGMTLTGHISALQKGAQIGTDRSRGEPGAEALWALREVNDDLRLIIESSAFDDTDELSERIVPLRHRCTRLLEAAGIECRWQVERLTDCRMDARRGLDFLRLLQEALTNVLRHSHATQVNVRIALAGQQLVLSVHDNGRGIDAGLGDGSGTPRGMGLSNMRARAQRLDGQLDIHSTPGSTLLELRCPTTLERA</sequence>
<dbReference type="Pfam" id="PF02518">
    <property type="entry name" value="HATPase_c"/>
    <property type="match status" value="1"/>
</dbReference>
<dbReference type="InterPro" id="IPR011623">
    <property type="entry name" value="7TMR_DISM_rcpt_extracell_dom1"/>
</dbReference>
<evidence type="ECO:0000256" key="1">
    <source>
        <dbReference type="ARBA" id="ARBA00022679"/>
    </source>
</evidence>
<dbReference type="Pfam" id="PF07695">
    <property type="entry name" value="7TMR-DISM_7TM"/>
    <property type="match status" value="1"/>
</dbReference>